<organism evidence="2 3">
    <name type="scientific">Compostibacillus humi</name>
    <dbReference type="NCBI Taxonomy" id="1245525"/>
    <lineage>
        <taxon>Bacteria</taxon>
        <taxon>Bacillati</taxon>
        <taxon>Bacillota</taxon>
        <taxon>Bacilli</taxon>
        <taxon>Bacillales</taxon>
        <taxon>Bacillaceae</taxon>
        <taxon>Compostibacillus</taxon>
    </lineage>
</organism>
<sequence length="49" mass="5635">MDEEKNSDDDTKLLPRHRQCGESDEKYIPSTPSAQDGRRCIDNRTSIPE</sequence>
<name>A0A8J2XJ03_9BACI</name>
<feature type="compositionally biased region" description="Basic and acidic residues" evidence="1">
    <location>
        <begin position="8"/>
        <end position="27"/>
    </location>
</feature>
<proteinExistence type="predicted"/>
<reference evidence="2" key="1">
    <citation type="journal article" date="2014" name="Int. J. Syst. Evol. Microbiol.">
        <title>Complete genome sequence of Corynebacterium casei LMG S-19264T (=DSM 44701T), isolated from a smear-ripened cheese.</title>
        <authorList>
            <consortium name="US DOE Joint Genome Institute (JGI-PGF)"/>
            <person name="Walter F."/>
            <person name="Albersmeier A."/>
            <person name="Kalinowski J."/>
            <person name="Ruckert C."/>
        </authorList>
    </citation>
    <scope>NUCLEOTIDE SEQUENCE</scope>
    <source>
        <strain evidence="2">CGMCC 1.12360</strain>
    </source>
</reference>
<reference evidence="2" key="2">
    <citation type="submission" date="2020-09" db="EMBL/GenBank/DDBJ databases">
        <authorList>
            <person name="Sun Q."/>
            <person name="Zhou Y."/>
        </authorList>
    </citation>
    <scope>NUCLEOTIDE SEQUENCE</scope>
    <source>
        <strain evidence="2">CGMCC 1.12360</strain>
    </source>
</reference>
<comment type="caution">
    <text evidence="2">The sequence shown here is derived from an EMBL/GenBank/DDBJ whole genome shotgun (WGS) entry which is preliminary data.</text>
</comment>
<dbReference type="EMBL" id="BMEV01000068">
    <property type="protein sequence ID" value="GFZ86547.1"/>
    <property type="molecule type" value="Genomic_DNA"/>
</dbReference>
<evidence type="ECO:0000313" key="2">
    <source>
        <dbReference type="EMBL" id="GFZ86547.1"/>
    </source>
</evidence>
<dbReference type="Proteomes" id="UP000602050">
    <property type="component" value="Unassembled WGS sequence"/>
</dbReference>
<feature type="region of interest" description="Disordered" evidence="1">
    <location>
        <begin position="1"/>
        <end position="49"/>
    </location>
</feature>
<evidence type="ECO:0000256" key="1">
    <source>
        <dbReference type="SAM" id="MobiDB-lite"/>
    </source>
</evidence>
<gene>
    <name evidence="2" type="ORF">GCM10010978_28080</name>
</gene>
<keyword evidence="3" id="KW-1185">Reference proteome</keyword>
<protein>
    <submittedName>
        <fullName evidence="2">Uncharacterized protein</fullName>
    </submittedName>
</protein>
<dbReference type="AlphaFoldDB" id="A0A8J2XJ03"/>
<accession>A0A8J2XJ03</accession>
<evidence type="ECO:0000313" key="3">
    <source>
        <dbReference type="Proteomes" id="UP000602050"/>
    </source>
</evidence>